<accession>A0A9D3W4L1</accession>
<feature type="non-terminal residue" evidence="1">
    <location>
        <position position="58"/>
    </location>
</feature>
<comment type="caution">
    <text evidence="1">The sequence shown here is derived from an EMBL/GenBank/DDBJ whole genome shotgun (WGS) entry which is preliminary data.</text>
</comment>
<dbReference type="AlphaFoldDB" id="A0A9D3W4L1"/>
<keyword evidence="2" id="KW-1185">Reference proteome</keyword>
<sequence length="58" mass="6820">KIAEEKYTYNISKQPFCLEKGFLFQDAPFMHYSKAVSSIVEKHGWQIFCLHPNNILTK</sequence>
<name>A0A9D3W4L1_9ROSI</name>
<evidence type="ECO:0000313" key="2">
    <source>
        <dbReference type="Proteomes" id="UP000828251"/>
    </source>
</evidence>
<organism evidence="1 2">
    <name type="scientific">Gossypium stocksii</name>
    <dbReference type="NCBI Taxonomy" id="47602"/>
    <lineage>
        <taxon>Eukaryota</taxon>
        <taxon>Viridiplantae</taxon>
        <taxon>Streptophyta</taxon>
        <taxon>Embryophyta</taxon>
        <taxon>Tracheophyta</taxon>
        <taxon>Spermatophyta</taxon>
        <taxon>Magnoliopsida</taxon>
        <taxon>eudicotyledons</taxon>
        <taxon>Gunneridae</taxon>
        <taxon>Pentapetalae</taxon>
        <taxon>rosids</taxon>
        <taxon>malvids</taxon>
        <taxon>Malvales</taxon>
        <taxon>Malvaceae</taxon>
        <taxon>Malvoideae</taxon>
        <taxon>Gossypium</taxon>
    </lineage>
</organism>
<dbReference type="OrthoDB" id="10507526at2759"/>
<proteinExistence type="predicted"/>
<feature type="non-terminal residue" evidence="1">
    <location>
        <position position="1"/>
    </location>
</feature>
<evidence type="ECO:0000313" key="1">
    <source>
        <dbReference type="EMBL" id="KAH1107710.1"/>
    </source>
</evidence>
<gene>
    <name evidence="1" type="ORF">J1N35_011478</name>
</gene>
<protein>
    <submittedName>
        <fullName evidence="1">Uncharacterized protein</fullName>
    </submittedName>
</protein>
<reference evidence="1 2" key="1">
    <citation type="journal article" date="2021" name="Plant Biotechnol. J.">
        <title>Multi-omics assisted identification of the key and species-specific regulatory components of drought-tolerant mechanisms in Gossypium stocksii.</title>
        <authorList>
            <person name="Yu D."/>
            <person name="Ke L."/>
            <person name="Zhang D."/>
            <person name="Wu Y."/>
            <person name="Sun Y."/>
            <person name="Mei J."/>
            <person name="Sun J."/>
            <person name="Sun Y."/>
        </authorList>
    </citation>
    <scope>NUCLEOTIDE SEQUENCE [LARGE SCALE GENOMIC DNA]</scope>
    <source>
        <strain evidence="2">cv. E1</strain>
        <tissue evidence="1">Leaf</tissue>
    </source>
</reference>
<dbReference type="EMBL" id="JAIQCV010000004">
    <property type="protein sequence ID" value="KAH1107710.1"/>
    <property type="molecule type" value="Genomic_DNA"/>
</dbReference>
<dbReference type="Proteomes" id="UP000828251">
    <property type="component" value="Unassembled WGS sequence"/>
</dbReference>